<dbReference type="InterPro" id="IPR024524">
    <property type="entry name" value="DUF3800"/>
</dbReference>
<comment type="caution">
    <text evidence="1">The sequence shown here is derived from an EMBL/GenBank/DDBJ whole genome shotgun (WGS) entry which is preliminary data.</text>
</comment>
<proteinExistence type="predicted"/>
<reference evidence="1 2" key="2">
    <citation type="submission" date="2020-03" db="EMBL/GenBank/DDBJ databases">
        <title>Chryseoglobus sp. isolated from a deep-sea seamount.</title>
        <authorList>
            <person name="Zhang D.-C."/>
        </authorList>
    </citation>
    <scope>NUCLEOTIDE SEQUENCE [LARGE SCALE GENOMIC DNA]</scope>
    <source>
        <strain evidence="1 2">KN1116</strain>
    </source>
</reference>
<dbReference type="EMBL" id="VIKT02000001">
    <property type="protein sequence ID" value="NHF61785.1"/>
    <property type="molecule type" value="Genomic_DNA"/>
</dbReference>
<keyword evidence="2" id="KW-1185">Reference proteome</keyword>
<dbReference type="RefSeq" id="WP_152581983.1">
    <property type="nucleotide sequence ID" value="NZ_JAVJPO010000019.1"/>
</dbReference>
<reference evidence="1 2" key="1">
    <citation type="submission" date="2019-06" db="EMBL/GenBank/DDBJ databases">
        <authorList>
            <person name="De-Chao Zhang Q."/>
        </authorList>
    </citation>
    <scope>NUCLEOTIDE SEQUENCE [LARGE SCALE GENOMIC DNA]</scope>
    <source>
        <strain evidence="1 2">KN1116</strain>
    </source>
</reference>
<name>A0A9E5JLR9_9MICO</name>
<evidence type="ECO:0000313" key="1">
    <source>
        <dbReference type="EMBL" id="NHF61785.1"/>
    </source>
</evidence>
<gene>
    <name evidence="1" type="ORF">FK219_000775</name>
</gene>
<dbReference type="Proteomes" id="UP000818266">
    <property type="component" value="Unassembled WGS sequence"/>
</dbReference>
<dbReference type="Pfam" id="PF12686">
    <property type="entry name" value="DUF3800"/>
    <property type="match status" value="1"/>
</dbReference>
<sequence>MRIVYADESAHLNLLYVIGALVADDDAVGHLQSSLDRIGQIVAHEVEGFDPTTEFHAYDMFHGERAWDSVPVGLRVKASVLTAKAIARSGATFILRGLDMPRLEQRYRYPFPPHELAFAQALETADEHLARLGERAIVVADEHHTAEDGRRRFRRMRADTLAGYSGRRITNLVDTVYFGPSHHSRLLQAADVATYFMCRRHWKPIREEDARARPHIAKIVNLIWSCTARDYVWPNS</sequence>
<organism evidence="1 2">
    <name type="scientific">Microcella pacifica</name>
    <dbReference type="NCBI Taxonomy" id="2591847"/>
    <lineage>
        <taxon>Bacteria</taxon>
        <taxon>Bacillati</taxon>
        <taxon>Actinomycetota</taxon>
        <taxon>Actinomycetes</taxon>
        <taxon>Micrococcales</taxon>
        <taxon>Microbacteriaceae</taxon>
        <taxon>Microcella</taxon>
    </lineage>
</organism>
<dbReference type="AlphaFoldDB" id="A0A9E5JLR9"/>
<evidence type="ECO:0000313" key="2">
    <source>
        <dbReference type="Proteomes" id="UP000818266"/>
    </source>
</evidence>
<accession>A0A9E5JLR9</accession>
<protein>
    <submittedName>
        <fullName evidence="1">DUF3800 domain-containing protein</fullName>
    </submittedName>
</protein>
<dbReference type="OrthoDB" id="3243307at2"/>